<dbReference type="InterPro" id="IPR036634">
    <property type="entry name" value="PRD_sf"/>
</dbReference>
<dbReference type="Pfam" id="PF02302">
    <property type="entry name" value="PTS_IIB"/>
    <property type="match status" value="1"/>
</dbReference>
<feature type="domain" description="PRD" evidence="8">
    <location>
        <begin position="192"/>
        <end position="296"/>
    </location>
</feature>
<evidence type="ECO:0000259" key="6">
    <source>
        <dbReference type="PROSITE" id="PS51094"/>
    </source>
</evidence>
<dbReference type="GO" id="GO:0006355">
    <property type="term" value="P:regulation of DNA-templated transcription"/>
    <property type="evidence" value="ECO:0007669"/>
    <property type="project" value="InterPro"/>
</dbReference>
<feature type="domain" description="PTS EIIA type-2" evidence="6">
    <location>
        <begin position="515"/>
        <end position="652"/>
    </location>
</feature>
<keyword evidence="10" id="KW-1185">Reference proteome</keyword>
<dbReference type="Pfam" id="PF00874">
    <property type="entry name" value="PRD"/>
    <property type="match status" value="2"/>
</dbReference>
<dbReference type="PROSITE" id="PS51094">
    <property type="entry name" value="PTS_EIIA_TYPE_2"/>
    <property type="match status" value="1"/>
</dbReference>
<evidence type="ECO:0000313" key="10">
    <source>
        <dbReference type="Proteomes" id="UP000306888"/>
    </source>
</evidence>
<dbReference type="EMBL" id="SRYR01000007">
    <property type="protein sequence ID" value="TGY41544.1"/>
    <property type="molecule type" value="Genomic_DNA"/>
</dbReference>
<dbReference type="SUPFAM" id="SSF63520">
    <property type="entry name" value="PTS-regulatory domain, PRD"/>
    <property type="match status" value="2"/>
</dbReference>
<name>A0A4S2DKP4_9CLOT</name>
<keyword evidence="1" id="KW-0808">Transferase</keyword>
<dbReference type="InterPro" id="IPR036095">
    <property type="entry name" value="PTS_EIIB-like_sf"/>
</dbReference>
<dbReference type="Proteomes" id="UP000306888">
    <property type="component" value="Unassembled WGS sequence"/>
</dbReference>
<dbReference type="Gene3D" id="1.10.1790.10">
    <property type="entry name" value="PRD domain"/>
    <property type="match status" value="2"/>
</dbReference>
<protein>
    <submittedName>
        <fullName evidence="9">Transcription antiterminator</fullName>
    </submittedName>
</protein>
<gene>
    <name evidence="9" type="ORF">E5347_12510</name>
</gene>
<evidence type="ECO:0000256" key="5">
    <source>
        <dbReference type="ARBA" id="ARBA00023163"/>
    </source>
</evidence>
<evidence type="ECO:0000256" key="4">
    <source>
        <dbReference type="ARBA" id="ARBA00023159"/>
    </source>
</evidence>
<dbReference type="InterPro" id="IPR016152">
    <property type="entry name" value="PTrfase/Anion_transptr"/>
</dbReference>
<dbReference type="PROSITE" id="PS00372">
    <property type="entry name" value="PTS_EIIA_TYPE_2_HIS"/>
    <property type="match status" value="1"/>
</dbReference>
<dbReference type="PROSITE" id="PS51099">
    <property type="entry name" value="PTS_EIIB_TYPE_2"/>
    <property type="match status" value="1"/>
</dbReference>
<organism evidence="9 10">
    <name type="scientific">Clostridium sartagoforme</name>
    <dbReference type="NCBI Taxonomy" id="84031"/>
    <lineage>
        <taxon>Bacteria</taxon>
        <taxon>Bacillati</taxon>
        <taxon>Bacillota</taxon>
        <taxon>Clostridia</taxon>
        <taxon>Eubacteriales</taxon>
        <taxon>Clostridiaceae</taxon>
        <taxon>Clostridium</taxon>
    </lineage>
</organism>
<evidence type="ECO:0000256" key="2">
    <source>
        <dbReference type="ARBA" id="ARBA00022737"/>
    </source>
</evidence>
<dbReference type="PANTHER" id="PTHR30185">
    <property type="entry name" value="CRYPTIC BETA-GLUCOSIDE BGL OPERON ANTITERMINATOR"/>
    <property type="match status" value="1"/>
</dbReference>
<dbReference type="SUPFAM" id="SSF55804">
    <property type="entry name" value="Phoshotransferase/anion transport protein"/>
    <property type="match status" value="1"/>
</dbReference>
<evidence type="ECO:0000256" key="1">
    <source>
        <dbReference type="ARBA" id="ARBA00022679"/>
    </source>
</evidence>
<dbReference type="InterPro" id="IPR050661">
    <property type="entry name" value="BglG_antiterminators"/>
</dbReference>
<dbReference type="Pfam" id="PF00359">
    <property type="entry name" value="PTS_EIIA_2"/>
    <property type="match status" value="1"/>
</dbReference>
<comment type="caution">
    <text evidence="9">The sequence shown here is derived from an EMBL/GenBank/DDBJ whole genome shotgun (WGS) entry which is preliminary data.</text>
</comment>
<accession>A0A4S2DKP4</accession>
<dbReference type="PROSITE" id="PS51372">
    <property type="entry name" value="PRD_2"/>
    <property type="match status" value="2"/>
</dbReference>
<evidence type="ECO:0000256" key="3">
    <source>
        <dbReference type="ARBA" id="ARBA00023015"/>
    </source>
</evidence>
<feature type="domain" description="PTS EIIB type-2" evidence="7">
    <location>
        <begin position="415"/>
        <end position="510"/>
    </location>
</feature>
<dbReference type="InterPro" id="IPR011608">
    <property type="entry name" value="PRD"/>
</dbReference>
<keyword evidence="3" id="KW-0805">Transcription regulation</keyword>
<dbReference type="AlphaFoldDB" id="A0A4S2DKP4"/>
<evidence type="ECO:0000259" key="7">
    <source>
        <dbReference type="PROSITE" id="PS51099"/>
    </source>
</evidence>
<dbReference type="GO" id="GO:0008982">
    <property type="term" value="F:protein-N(PI)-phosphohistidine-sugar phosphotransferase activity"/>
    <property type="evidence" value="ECO:0007669"/>
    <property type="project" value="InterPro"/>
</dbReference>
<dbReference type="InterPro" id="IPR007737">
    <property type="entry name" value="Mga_HTH"/>
</dbReference>
<dbReference type="PANTHER" id="PTHR30185:SF13">
    <property type="entry name" value="LICABCH OPERON REGULATOR-RELATED"/>
    <property type="match status" value="1"/>
</dbReference>
<dbReference type="RefSeq" id="WP_136007565.1">
    <property type="nucleotide sequence ID" value="NZ_SRYR01000007.1"/>
</dbReference>
<dbReference type="Pfam" id="PF05043">
    <property type="entry name" value="Mga"/>
    <property type="match status" value="1"/>
</dbReference>
<keyword evidence="2" id="KW-0677">Repeat</keyword>
<dbReference type="Gene3D" id="1.10.10.10">
    <property type="entry name" value="Winged helix-like DNA-binding domain superfamily/Winged helix DNA-binding domain"/>
    <property type="match status" value="1"/>
</dbReference>
<dbReference type="Gene3D" id="3.40.50.2300">
    <property type="match status" value="1"/>
</dbReference>
<evidence type="ECO:0000313" key="9">
    <source>
        <dbReference type="EMBL" id="TGY41544.1"/>
    </source>
</evidence>
<dbReference type="Gene3D" id="3.40.930.10">
    <property type="entry name" value="Mannitol-specific EII, Chain A"/>
    <property type="match status" value="1"/>
</dbReference>
<dbReference type="InterPro" id="IPR013196">
    <property type="entry name" value="HTH_11"/>
</dbReference>
<dbReference type="SUPFAM" id="SSF52794">
    <property type="entry name" value="PTS system IIB component-like"/>
    <property type="match status" value="1"/>
</dbReference>
<dbReference type="InterPro" id="IPR003501">
    <property type="entry name" value="PTS_EIIB_2/3"/>
</dbReference>
<keyword evidence="4" id="KW-0010">Activator</keyword>
<evidence type="ECO:0000259" key="8">
    <source>
        <dbReference type="PROSITE" id="PS51372"/>
    </source>
</evidence>
<dbReference type="Pfam" id="PF08279">
    <property type="entry name" value="HTH_11"/>
    <property type="match status" value="1"/>
</dbReference>
<dbReference type="InterPro" id="IPR036388">
    <property type="entry name" value="WH-like_DNA-bd_sf"/>
</dbReference>
<dbReference type="CDD" id="cd05568">
    <property type="entry name" value="PTS_IIB_bgl_like"/>
    <property type="match status" value="1"/>
</dbReference>
<dbReference type="GO" id="GO:0009401">
    <property type="term" value="P:phosphoenolpyruvate-dependent sugar phosphotransferase system"/>
    <property type="evidence" value="ECO:0007669"/>
    <property type="project" value="InterPro"/>
</dbReference>
<feature type="domain" description="PRD" evidence="8">
    <location>
        <begin position="302"/>
        <end position="409"/>
    </location>
</feature>
<dbReference type="OrthoDB" id="3175596at2"/>
<dbReference type="InterPro" id="IPR002178">
    <property type="entry name" value="PTS_EIIA_type-2_dom"/>
</dbReference>
<dbReference type="InterPro" id="IPR013011">
    <property type="entry name" value="PTS_EIIB_2"/>
</dbReference>
<keyword evidence="5" id="KW-0804">Transcription</keyword>
<proteinExistence type="predicted"/>
<sequence length="652" mass="75701">MINKRELKIISFLQDKDHHITGEEIGSFIGVSSKTLRQDIKSINQRLVKISSKISCVKGKGYILEISDKDSFNNELVKLYEENINSNSLIPTTSKGRVVYIIKKLLLLELKHNKGITQGKLCDDLYIGLTTLKADLIEVKKKLKKFDIDLLRDGVKGIALRGSEEDIRSCISYYIFRRFENDIISLKSIEPIFEKEDIEKMDDILTNVINKNKISITDISFYNLLIHILIAINRVKNENILETTQCDNELKETLEYRVAKEVTSSIFKEYRIILPEEEIFYITQHLYTRKFIDDEEQEKTVDINDDYTSMVFEMLKYVDSTIGIDFSKDNSLIWSLSTHLKSAITRIKYDMHITNDMLHEIKKSYSFAYKIASIATQYIEKEINKEINEDEVGFICLHFAASLQRIKDRRSNGKLKALIVCASGLGTSMIMSAKIKSEFSNSIEIIKIIPLNELSKIDRNIYDIIISTIKIDTNEYGVKDKKIMYVSPILKAKDLTALKEFIHENKEDYLLKFLEFTDEDLFFVDENLKTKEEILEFMLDRMVSKGYLTKVDKESFYKRENMSSTEIGNQIAIPHAIDIDPDVSKVCVLINKKAVSWEDEKVRLVILMSIQKEMYLDFGEILENLYMTLSDEEKVSKVLNIKTYKDFIKLLR</sequence>
<reference evidence="9 10" key="1">
    <citation type="submission" date="2019-04" db="EMBL/GenBank/DDBJ databases">
        <title>Microbes associate with the intestines of laboratory mice.</title>
        <authorList>
            <person name="Navarre W."/>
            <person name="Wong E."/>
            <person name="Huang K."/>
            <person name="Tropini C."/>
            <person name="Ng K."/>
            <person name="Yu B."/>
        </authorList>
    </citation>
    <scope>NUCLEOTIDE SEQUENCE [LARGE SCALE GENOMIC DNA]</scope>
    <source>
        <strain evidence="9 10">NM50_B9-20</strain>
    </source>
</reference>